<keyword evidence="7 8" id="KW-0472">Membrane</keyword>
<evidence type="ECO:0000256" key="2">
    <source>
        <dbReference type="ARBA" id="ARBA00010867"/>
    </source>
</evidence>
<evidence type="ECO:0000256" key="7">
    <source>
        <dbReference type="ARBA" id="ARBA00023136"/>
    </source>
</evidence>
<dbReference type="GO" id="GO:0005744">
    <property type="term" value="C:TIM23 mitochondrial import inner membrane translocase complex"/>
    <property type="evidence" value="ECO:0007669"/>
    <property type="project" value="UniProtKB-UniRule"/>
</dbReference>
<keyword evidence="5 8" id="KW-1133">Transmembrane helix</keyword>
<dbReference type="PANTHER" id="PTHR13032:SF6">
    <property type="entry name" value="MITOCHONDRIAL IMPORT INNER MEMBRANE TRANSLOCASE SUBUNIT TIM21"/>
    <property type="match status" value="1"/>
</dbReference>
<comment type="subcellular location">
    <subcellularLocation>
        <location evidence="8">Mitochondrion inner membrane</location>
        <topology evidence="8">Single-pass membrane protein</topology>
    </subcellularLocation>
    <subcellularLocation>
        <location evidence="1">Mitochondrion membrane</location>
        <topology evidence="1">Single-pass membrane protein</topology>
    </subcellularLocation>
</comment>
<evidence type="ECO:0000313" key="10">
    <source>
        <dbReference type="Proteomes" id="UP000008909"/>
    </source>
</evidence>
<keyword evidence="6 8" id="KW-0496">Mitochondrion</keyword>
<evidence type="ECO:0000256" key="4">
    <source>
        <dbReference type="ARBA" id="ARBA00022946"/>
    </source>
</evidence>
<keyword evidence="10" id="KW-1185">Reference proteome</keyword>
<keyword evidence="3 8" id="KW-0812">Transmembrane</keyword>
<evidence type="ECO:0000256" key="3">
    <source>
        <dbReference type="ARBA" id="ARBA00022692"/>
    </source>
</evidence>
<comment type="similarity">
    <text evidence="2 8">Belongs to the TIM21 family.</text>
</comment>
<sequence>MDGANHRVLAKLVGSLEGDDTSADKVMHLKARFIISRFEVNSFLRSSSVDTLNWGQLLFCVLEKRIAWHIQEAVWRGTNRKSFQVIKVALLLHVCIATGVILYVMLRELFSSKSPNGVYNAAFKLCKDDVRVQDLLGSNIKAHGEANQRGRRRHTAHQSWYDDQKRLHMAMKFYLKGTLGSGVVHLEVYENDAKDFEYRYLIVESEGGFSKKQVIVRPAELVPGVS</sequence>
<accession>G7YN82</accession>
<keyword evidence="8" id="KW-0811">Translocation</keyword>
<dbReference type="GO" id="GO:0030150">
    <property type="term" value="P:protein import into mitochondrial matrix"/>
    <property type="evidence" value="ECO:0007669"/>
    <property type="project" value="UniProtKB-UniRule"/>
</dbReference>
<evidence type="ECO:0000256" key="5">
    <source>
        <dbReference type="ARBA" id="ARBA00022989"/>
    </source>
</evidence>
<dbReference type="Gene3D" id="3.10.450.320">
    <property type="entry name" value="Mitochondrial import inner membrane translocase subunit Tim21"/>
    <property type="match status" value="1"/>
</dbReference>
<dbReference type="InterPro" id="IPR013261">
    <property type="entry name" value="Tim21"/>
</dbReference>
<keyword evidence="8" id="KW-0653">Protein transport</keyword>
<comment type="subunit">
    <text evidence="8">Component of the TIM23 complex.</text>
</comment>
<evidence type="ECO:0000256" key="8">
    <source>
        <dbReference type="RuleBase" id="RU367142"/>
    </source>
</evidence>
<protein>
    <recommendedName>
        <fullName evidence="8">Mitochondrial import inner membrane translocase subunit Tim21</fullName>
    </recommendedName>
</protein>
<feature type="transmembrane region" description="Helical" evidence="8">
    <location>
        <begin position="85"/>
        <end position="106"/>
    </location>
</feature>
<keyword evidence="4" id="KW-0809">Transit peptide</keyword>
<dbReference type="AlphaFoldDB" id="G7YN82"/>
<reference evidence="9" key="1">
    <citation type="journal article" date="2011" name="Genome Biol.">
        <title>The draft genome of the carcinogenic human liver fluke Clonorchis sinensis.</title>
        <authorList>
            <person name="Wang X."/>
            <person name="Chen W."/>
            <person name="Huang Y."/>
            <person name="Sun J."/>
            <person name="Men J."/>
            <person name="Liu H."/>
            <person name="Luo F."/>
            <person name="Guo L."/>
            <person name="Lv X."/>
            <person name="Deng C."/>
            <person name="Zhou C."/>
            <person name="Fan Y."/>
            <person name="Li X."/>
            <person name="Huang L."/>
            <person name="Hu Y."/>
            <person name="Liang C."/>
            <person name="Hu X."/>
            <person name="Xu J."/>
            <person name="Yu X."/>
        </authorList>
    </citation>
    <scope>NUCLEOTIDE SEQUENCE [LARGE SCALE GENOMIC DNA]</scope>
    <source>
        <strain evidence="9">Henan</strain>
    </source>
</reference>
<evidence type="ECO:0000256" key="6">
    <source>
        <dbReference type="ARBA" id="ARBA00023128"/>
    </source>
</evidence>
<dbReference type="InterPro" id="IPR038552">
    <property type="entry name" value="Tim21_IMS_sf"/>
</dbReference>
<name>G7YN82_CLOSI</name>
<comment type="function">
    <text evidence="8">Essential component of the TIM23 complex, a complex that mediates the translocation of transit peptide-containing proteins across the mitochondrial inner membrane.</text>
</comment>
<dbReference type="Pfam" id="PF08294">
    <property type="entry name" value="TIM21"/>
    <property type="match status" value="1"/>
</dbReference>
<reference key="2">
    <citation type="submission" date="2011-10" db="EMBL/GenBank/DDBJ databases">
        <title>The genome and transcriptome sequence of Clonorchis sinensis provide insights into the carcinogenic liver fluke.</title>
        <authorList>
            <person name="Wang X."/>
            <person name="Huang Y."/>
            <person name="Chen W."/>
            <person name="Liu H."/>
            <person name="Guo L."/>
            <person name="Chen Y."/>
            <person name="Luo F."/>
            <person name="Zhou W."/>
            <person name="Sun J."/>
            <person name="Mao Q."/>
            <person name="Liang P."/>
            <person name="Zhou C."/>
            <person name="Tian Y."/>
            <person name="Men J."/>
            <person name="Lv X."/>
            <person name="Huang L."/>
            <person name="Zhou J."/>
            <person name="Hu Y."/>
            <person name="Li R."/>
            <person name="Zhang F."/>
            <person name="Lei H."/>
            <person name="Li X."/>
            <person name="Hu X."/>
            <person name="Liang C."/>
            <person name="Xu J."/>
            <person name="Wu Z."/>
            <person name="Yu X."/>
        </authorList>
    </citation>
    <scope>NUCLEOTIDE SEQUENCE</scope>
    <source>
        <strain>Henan</strain>
    </source>
</reference>
<evidence type="ECO:0000313" key="9">
    <source>
        <dbReference type="EMBL" id="GAA54413.1"/>
    </source>
</evidence>
<keyword evidence="8" id="KW-0813">Transport</keyword>
<evidence type="ECO:0000256" key="1">
    <source>
        <dbReference type="ARBA" id="ARBA00004304"/>
    </source>
</evidence>
<organism evidence="9 10">
    <name type="scientific">Clonorchis sinensis</name>
    <name type="common">Chinese liver fluke</name>
    <dbReference type="NCBI Taxonomy" id="79923"/>
    <lineage>
        <taxon>Eukaryota</taxon>
        <taxon>Metazoa</taxon>
        <taxon>Spiralia</taxon>
        <taxon>Lophotrochozoa</taxon>
        <taxon>Platyhelminthes</taxon>
        <taxon>Trematoda</taxon>
        <taxon>Digenea</taxon>
        <taxon>Opisthorchiida</taxon>
        <taxon>Opisthorchiata</taxon>
        <taxon>Opisthorchiidae</taxon>
        <taxon>Clonorchis</taxon>
    </lineage>
</organism>
<proteinExistence type="inferred from homology"/>
<keyword evidence="8" id="KW-0999">Mitochondrion inner membrane</keyword>
<dbReference type="PANTHER" id="PTHR13032">
    <property type="entry name" value="MITOCHONDRIAL IMPORT INNER MEMBRANE TRANSLOCASE SUBUNIT TIM21"/>
    <property type="match status" value="1"/>
</dbReference>
<dbReference type="Proteomes" id="UP000008909">
    <property type="component" value="Unassembled WGS sequence"/>
</dbReference>
<gene>
    <name evidence="9" type="ORF">CLF_102865</name>
</gene>
<dbReference type="EMBL" id="DF143890">
    <property type="protein sequence ID" value="GAA54413.1"/>
    <property type="molecule type" value="Genomic_DNA"/>
</dbReference>